<feature type="transmembrane region" description="Helical" evidence="2">
    <location>
        <begin position="90"/>
        <end position="107"/>
    </location>
</feature>
<feature type="region of interest" description="Disordered" evidence="1">
    <location>
        <begin position="755"/>
        <end position="783"/>
    </location>
</feature>
<accession>A0A7S4ERR4</accession>
<evidence type="ECO:0000256" key="1">
    <source>
        <dbReference type="SAM" id="MobiDB-lite"/>
    </source>
</evidence>
<keyword evidence="2" id="KW-1133">Transmembrane helix</keyword>
<dbReference type="PANTHER" id="PTHR40861">
    <property type="entry name" value="DUF2183 DOMAIN-CONTAINING PROTEIN"/>
    <property type="match status" value="1"/>
</dbReference>
<organism evidence="3">
    <name type="scientific">Pseudo-nitzschia australis</name>
    <dbReference type="NCBI Taxonomy" id="44445"/>
    <lineage>
        <taxon>Eukaryota</taxon>
        <taxon>Sar</taxon>
        <taxon>Stramenopiles</taxon>
        <taxon>Ochrophyta</taxon>
        <taxon>Bacillariophyta</taxon>
        <taxon>Bacillariophyceae</taxon>
        <taxon>Bacillariophycidae</taxon>
        <taxon>Bacillariales</taxon>
        <taxon>Bacillariaceae</taxon>
        <taxon>Pseudo-nitzschia</taxon>
    </lineage>
</organism>
<evidence type="ECO:0000313" key="3">
    <source>
        <dbReference type="EMBL" id="CAE0730442.1"/>
    </source>
</evidence>
<feature type="compositionally biased region" description="Polar residues" evidence="1">
    <location>
        <begin position="758"/>
        <end position="775"/>
    </location>
</feature>
<protein>
    <submittedName>
        <fullName evidence="3">Uncharacterized protein</fullName>
    </submittedName>
</protein>
<reference evidence="3" key="1">
    <citation type="submission" date="2021-01" db="EMBL/GenBank/DDBJ databases">
        <authorList>
            <person name="Corre E."/>
            <person name="Pelletier E."/>
            <person name="Niang G."/>
            <person name="Scheremetjew M."/>
            <person name="Finn R."/>
            <person name="Kale V."/>
            <person name="Holt S."/>
            <person name="Cochrane G."/>
            <person name="Meng A."/>
            <person name="Brown T."/>
            <person name="Cohen L."/>
        </authorList>
    </citation>
    <scope>NUCLEOTIDE SEQUENCE</scope>
    <source>
        <strain evidence="3">10249 10 AB</strain>
    </source>
</reference>
<dbReference type="PANTHER" id="PTHR40861:SF1">
    <property type="entry name" value="PHOSPHATIDATE PHOSPHATASE APP1 CATALYTIC DOMAIN-CONTAINING PROTEIN"/>
    <property type="match status" value="1"/>
</dbReference>
<keyword evidence="2" id="KW-0812">Transmembrane</keyword>
<evidence type="ECO:0000256" key="2">
    <source>
        <dbReference type="SAM" id="Phobius"/>
    </source>
</evidence>
<dbReference type="EMBL" id="HBIX01035490">
    <property type="protein sequence ID" value="CAE0730442.1"/>
    <property type="molecule type" value="Transcribed_RNA"/>
</dbReference>
<gene>
    <name evidence="3" type="ORF">PAUS00366_LOCUS23228</name>
</gene>
<name>A0A7S4ERR4_9STRA</name>
<keyword evidence="2" id="KW-0472">Membrane</keyword>
<sequence>MDRVVAMLILLALLVTFVFLFLALFAMAPICCSCLLSLVYTLYLFVAYEEHGVHHAQEYENRFWTIFAMLFSTALLFAQDSPVAIGKYSPSLGFVGVLVSSYAMHVYDRYMHRIALSQQTKLRRTFSLVHSIDDQKVTVEQYLFKINECLQDIDQPLIPSTINNFLNRRFVLKKEKEIIDIFLACDATTLNYLVCHLKLALLVYKIKDHGFGGQHRTELIQILAVERLAALTVYSRVIVLHALQILKLRANPRAEYWVRNILLNSTGDDLSDIKTLTDAKGDYYCMSKLIYDDIKSETVRHDILIHMRKEGAMQVTRRHLGTKRGPKRRYLMAWRKILSDVDDTLMSSGGHYPAGIDKRYPKKVVYPGVLAFYRELDLGTSGPDDWPEERVGNLVFLSARPHVYKDMSEKSNFAKFEKMRAIREDGRRGMHTTPSLLAGDLASGSQYITTNDFEPLALKKFENFKRYVSIYPEYQHIFVCDNGQGDVKAGEMMHDNFPYEYQATYVHIVQDRQQTYGYAPERWQEKEFRPCFFTTYPEAALHAATQDPPLIRMNGLSRVCSDAVKDFNAIPNKKWQSSKQKAERLAELNQSIWKVNKILANTDAGVVSLVQAERLWEDGEKVRTPYGNGTINGFDSDFDLYDVELDWRPLDVQVREHLAKIEDETIRPKQGKETEKRPSTVLETVVETDEVTIDDQGIECGDEIDNGIRRTPLKEARTVACSTTPEEHEVTENDDASNSLMIDESETTMKENEIDNDAVSSSTTHSVANSTNDSKTGLRGNGVENSFKATAKIRGRSITKFIPPSLPTFNNKRTTPLFSFWVATPKTPVSVGEKCSTPYGPATIVEHRADEKMVVVDMIGWTARAYLNEDEVKVTKESLLSTLFRRQVSTSDSPPAQKFDQFPYVKGSIIRTPYGNAEIIIPLSIPDNDSTDSHDISDKTVCLSVTSWTLANGSHPKLYSTVKTCQTWKDANEAKGIFSASGSLVSTIYREIKGRLITTTTTQKPKDEGLAVSKFKQYYCDSAAVSTAFGNGRVIEFRENDGFYCVSLSSWKLANGRSPTAWLQEKDISYQLAKGCKEGYPVLTNLGVSGILESVQPTTGIHIVSAPSARMVLYLQPEAICHELKAAVGEDALTAYGEGIVERYDKVNDTYVIKLNGWSARIYAKAETFDRRRDSMRDKNGSLGMDWLMRFFFPPSDSINQGTRSRSGSVVSGTSTSVISLKTIRGSAD</sequence>
<proteinExistence type="predicted"/>
<dbReference type="AlphaFoldDB" id="A0A7S4ERR4"/>
<feature type="transmembrane region" description="Helical" evidence="2">
    <location>
        <begin position="61"/>
        <end position="78"/>
    </location>
</feature>